<protein>
    <submittedName>
        <fullName evidence="2">Uncharacterized protein</fullName>
    </submittedName>
</protein>
<dbReference type="Proteomes" id="UP001195483">
    <property type="component" value="Unassembled WGS sequence"/>
</dbReference>
<sequence length="141" mass="16552">MIKKDEVRNATRRPGYSSAHNERRAKSLEAKVRDVINFMLIFAARPGEVYTLNLTPEEMNECALKKKGDFRQYEMMDVKGIQEQIVFMAIFRYRHDGCSIIEVNFVKVKFECPYSRSNVKFPDQYLPQVFSGLEFSFEFAE</sequence>
<evidence type="ECO:0000313" key="2">
    <source>
        <dbReference type="EMBL" id="KAK3577708.1"/>
    </source>
</evidence>
<organism evidence="2 3">
    <name type="scientific">Potamilus streckersoni</name>
    <dbReference type="NCBI Taxonomy" id="2493646"/>
    <lineage>
        <taxon>Eukaryota</taxon>
        <taxon>Metazoa</taxon>
        <taxon>Spiralia</taxon>
        <taxon>Lophotrochozoa</taxon>
        <taxon>Mollusca</taxon>
        <taxon>Bivalvia</taxon>
        <taxon>Autobranchia</taxon>
        <taxon>Heteroconchia</taxon>
        <taxon>Palaeoheterodonta</taxon>
        <taxon>Unionida</taxon>
        <taxon>Unionoidea</taxon>
        <taxon>Unionidae</taxon>
        <taxon>Ambleminae</taxon>
        <taxon>Lampsilini</taxon>
        <taxon>Potamilus</taxon>
    </lineage>
</organism>
<reference evidence="2" key="1">
    <citation type="journal article" date="2021" name="Genome Biol. Evol.">
        <title>A High-Quality Reference Genome for a Parasitic Bivalve with Doubly Uniparental Inheritance (Bivalvia: Unionida).</title>
        <authorList>
            <person name="Smith C.H."/>
        </authorList>
    </citation>
    <scope>NUCLEOTIDE SEQUENCE</scope>
    <source>
        <strain evidence="2">CHS0354</strain>
    </source>
</reference>
<evidence type="ECO:0000256" key="1">
    <source>
        <dbReference type="SAM" id="MobiDB-lite"/>
    </source>
</evidence>
<accession>A0AAE0VGS6</accession>
<keyword evidence="3" id="KW-1185">Reference proteome</keyword>
<proteinExistence type="predicted"/>
<feature type="region of interest" description="Disordered" evidence="1">
    <location>
        <begin position="1"/>
        <end position="23"/>
    </location>
</feature>
<name>A0AAE0VGS6_9BIVA</name>
<dbReference type="AlphaFoldDB" id="A0AAE0VGS6"/>
<evidence type="ECO:0000313" key="3">
    <source>
        <dbReference type="Proteomes" id="UP001195483"/>
    </source>
</evidence>
<reference evidence="2" key="2">
    <citation type="journal article" date="2021" name="Genome Biol. Evol.">
        <title>Developing a high-quality reference genome for a parasitic bivalve with doubly uniparental inheritance (Bivalvia: Unionida).</title>
        <authorList>
            <person name="Smith C.H."/>
        </authorList>
    </citation>
    <scope>NUCLEOTIDE SEQUENCE</scope>
    <source>
        <strain evidence="2">CHS0354</strain>
        <tissue evidence="2">Mantle</tissue>
    </source>
</reference>
<comment type="caution">
    <text evidence="2">The sequence shown here is derived from an EMBL/GenBank/DDBJ whole genome shotgun (WGS) entry which is preliminary data.</text>
</comment>
<reference evidence="2" key="3">
    <citation type="submission" date="2023-05" db="EMBL/GenBank/DDBJ databases">
        <authorList>
            <person name="Smith C.H."/>
        </authorList>
    </citation>
    <scope>NUCLEOTIDE SEQUENCE</scope>
    <source>
        <strain evidence="2">CHS0354</strain>
        <tissue evidence="2">Mantle</tissue>
    </source>
</reference>
<gene>
    <name evidence="2" type="ORF">CHS0354_032701</name>
</gene>
<dbReference type="EMBL" id="JAEAOA010001928">
    <property type="protein sequence ID" value="KAK3577708.1"/>
    <property type="molecule type" value="Genomic_DNA"/>
</dbReference>